<feature type="region of interest" description="Disordered" evidence="1">
    <location>
        <begin position="184"/>
        <end position="264"/>
    </location>
</feature>
<dbReference type="GeneID" id="106489388"/>
<name>A0ABM4F1F2_9AVES</name>
<protein>
    <submittedName>
        <fullName evidence="3">Uncharacterized protein isoform X1</fullName>
    </submittedName>
</protein>
<evidence type="ECO:0000313" key="2">
    <source>
        <dbReference type="Proteomes" id="UP001652627"/>
    </source>
</evidence>
<proteinExistence type="predicted"/>
<dbReference type="Proteomes" id="UP001652627">
    <property type="component" value="Chromosome 10"/>
</dbReference>
<evidence type="ECO:0000313" key="3">
    <source>
        <dbReference type="RefSeq" id="XP_067158777.1"/>
    </source>
</evidence>
<sequence length="312" mass="32916">MGQESQDKCRQARGAARDATGASQRVPLSPLAAPGGAKPAACAWPEPLGVSSAEVLPAKQPASCSACLCPWHHLLEPRLQICPRLEPVGSRGAGCPSRRKSLGMRGCVVSQKTLKKKSQRLCPWSEAPGMRLHLSKAMKEIRPHPSAPRQRLTQASPLARTPRLAADGPCCTAQRSGLCAELSPAAVSHSSERDGARTQGPQDHAGQQQQELRQQRRDVGGGRRLRTSRLAPALSAATPPERSPRSCPVLRSRARGAAQHQLGQPGGSCFPCSAGAGGQRNRASCTAEALAARARDGPALRPAVLQHEDTSS</sequence>
<feature type="compositionally biased region" description="Low complexity" evidence="1">
    <location>
        <begin position="27"/>
        <end position="39"/>
    </location>
</feature>
<feature type="region of interest" description="Disordered" evidence="1">
    <location>
        <begin position="1"/>
        <end position="39"/>
    </location>
</feature>
<keyword evidence="2" id="KW-1185">Reference proteome</keyword>
<gene>
    <name evidence="3" type="primary">LOC106489388</name>
</gene>
<reference evidence="3" key="1">
    <citation type="submission" date="2025-08" db="UniProtKB">
        <authorList>
            <consortium name="RefSeq"/>
        </authorList>
    </citation>
    <scope>IDENTIFICATION</scope>
    <source>
        <tissue evidence="3">Blood</tissue>
    </source>
</reference>
<organism evidence="2 3">
    <name type="scientific">Apteryx mantelli</name>
    <name type="common">North Island brown kiwi</name>
    <dbReference type="NCBI Taxonomy" id="2696672"/>
    <lineage>
        <taxon>Eukaryota</taxon>
        <taxon>Metazoa</taxon>
        <taxon>Chordata</taxon>
        <taxon>Craniata</taxon>
        <taxon>Vertebrata</taxon>
        <taxon>Euteleostomi</taxon>
        <taxon>Archelosauria</taxon>
        <taxon>Archosauria</taxon>
        <taxon>Dinosauria</taxon>
        <taxon>Saurischia</taxon>
        <taxon>Theropoda</taxon>
        <taxon>Coelurosauria</taxon>
        <taxon>Aves</taxon>
        <taxon>Palaeognathae</taxon>
        <taxon>Apterygiformes</taxon>
        <taxon>Apterygidae</taxon>
        <taxon>Apteryx</taxon>
    </lineage>
</organism>
<accession>A0ABM4F1F2</accession>
<feature type="compositionally biased region" description="Low complexity" evidence="1">
    <location>
        <begin position="199"/>
        <end position="212"/>
    </location>
</feature>
<dbReference type="RefSeq" id="XP_067158777.1">
    <property type="nucleotide sequence ID" value="XM_067302676.1"/>
</dbReference>
<feature type="compositionally biased region" description="Basic and acidic residues" evidence="1">
    <location>
        <begin position="1"/>
        <end position="10"/>
    </location>
</feature>
<feature type="region of interest" description="Disordered" evidence="1">
    <location>
        <begin position="141"/>
        <end position="166"/>
    </location>
</feature>
<evidence type="ECO:0000256" key="1">
    <source>
        <dbReference type="SAM" id="MobiDB-lite"/>
    </source>
</evidence>